<evidence type="ECO:0008006" key="5">
    <source>
        <dbReference type="Google" id="ProtNLM"/>
    </source>
</evidence>
<reference evidence="3" key="1">
    <citation type="submission" date="2022-11" db="EMBL/GenBank/DDBJ databases">
        <title>Hoeflea poritis sp. nov., isolated from scleractinian coral Porites lutea.</title>
        <authorList>
            <person name="Zhang G."/>
            <person name="Wei Q."/>
            <person name="Cai L."/>
        </authorList>
    </citation>
    <scope>NUCLEOTIDE SEQUENCE</scope>
    <source>
        <strain evidence="3">E7-10</strain>
    </source>
</reference>
<keyword evidence="2" id="KW-0460">Magnesium</keyword>
<keyword evidence="4" id="KW-1185">Reference proteome</keyword>
<dbReference type="InterPro" id="IPR029063">
    <property type="entry name" value="SAM-dependent_MTases_sf"/>
</dbReference>
<evidence type="ECO:0000313" key="4">
    <source>
        <dbReference type="Proteomes" id="UP001148313"/>
    </source>
</evidence>
<gene>
    <name evidence="3" type="ORF">OOZ53_16350</name>
</gene>
<organism evidence="3 4">
    <name type="scientific">Hoeflea poritis</name>
    <dbReference type="NCBI Taxonomy" id="2993659"/>
    <lineage>
        <taxon>Bacteria</taxon>
        <taxon>Pseudomonadati</taxon>
        <taxon>Pseudomonadota</taxon>
        <taxon>Alphaproteobacteria</taxon>
        <taxon>Hyphomicrobiales</taxon>
        <taxon>Rhizobiaceae</taxon>
        <taxon>Hoeflea</taxon>
    </lineage>
</organism>
<dbReference type="RefSeq" id="WP_271090735.1">
    <property type="nucleotide sequence ID" value="NZ_JAPJZH010000010.1"/>
</dbReference>
<proteinExistence type="predicted"/>
<keyword evidence="1" id="KW-0479">Metal-binding</keyword>
<dbReference type="Pfam" id="PF03492">
    <property type="entry name" value="Methyltransf_7"/>
    <property type="match status" value="1"/>
</dbReference>
<dbReference type="InterPro" id="IPR042086">
    <property type="entry name" value="MeTrfase_capping"/>
</dbReference>
<protein>
    <recommendedName>
        <fullName evidence="5">SAM-dependent methyltransferase</fullName>
    </recommendedName>
</protein>
<dbReference type="Proteomes" id="UP001148313">
    <property type="component" value="Unassembled WGS sequence"/>
</dbReference>
<evidence type="ECO:0000313" key="3">
    <source>
        <dbReference type="EMBL" id="MDA4846931.1"/>
    </source>
</evidence>
<dbReference type="PANTHER" id="PTHR31009">
    <property type="entry name" value="S-ADENOSYL-L-METHIONINE:CARBOXYL METHYLTRANSFERASE FAMILY PROTEIN"/>
    <property type="match status" value="1"/>
</dbReference>
<comment type="caution">
    <text evidence="3">The sequence shown here is derived from an EMBL/GenBank/DDBJ whole genome shotgun (WGS) entry which is preliminary data.</text>
</comment>
<dbReference type="InterPro" id="IPR005299">
    <property type="entry name" value="MeTrfase_7"/>
</dbReference>
<dbReference type="SUPFAM" id="SSF53335">
    <property type="entry name" value="S-adenosyl-L-methionine-dependent methyltransferases"/>
    <property type="match status" value="1"/>
</dbReference>
<evidence type="ECO:0000256" key="1">
    <source>
        <dbReference type="ARBA" id="ARBA00022723"/>
    </source>
</evidence>
<sequence length="366" mass="39867">MKHNPHHPMKSTEGMVDYDRNSAAQQQMVNTQAGRLSDLVSALAPAGPEMTIVDYGCGPGSSAIEAVRPSIEASRAHFPQLPVSVIHADQPGNDWNALFQLVSGPSGYQAGPGEIRTSAAVGSFYTQMVPANSVDAATCFAASHWLSRALELDAPGSVWFADLEGEARAQMWAQAREDWVTFLRCRAAEIRSGGFLLVGTLGSVPDETEVNGAAASGRGIYRALQVVAQSMVDDGLIGKAVLDRFVFSLWFMTGQDARGPIEEDAQLMEAFAIEEISVTPAPGNYRDVFGAYAGDPDDYARRYRGYIRAFADSTLRKQLFEPAAADAAGADKLADEYFDRLEELYRTQTVKYAFELWHLLAVLRKK</sequence>
<dbReference type="Gene3D" id="1.10.1200.270">
    <property type="entry name" value="Methyltransferase, alpha-helical capping domain"/>
    <property type="match status" value="1"/>
</dbReference>
<name>A0ABT4VQF8_9HYPH</name>
<accession>A0ABT4VQF8</accession>
<evidence type="ECO:0000256" key="2">
    <source>
        <dbReference type="ARBA" id="ARBA00022842"/>
    </source>
</evidence>
<dbReference type="EMBL" id="JAPJZH010000010">
    <property type="protein sequence ID" value="MDA4846931.1"/>
    <property type="molecule type" value="Genomic_DNA"/>
</dbReference>
<dbReference type="Gene3D" id="3.40.50.150">
    <property type="entry name" value="Vaccinia Virus protein VP39"/>
    <property type="match status" value="1"/>
</dbReference>